<accession>A0A645F071</accession>
<organism evidence="1">
    <name type="scientific">bioreactor metagenome</name>
    <dbReference type="NCBI Taxonomy" id="1076179"/>
    <lineage>
        <taxon>unclassified sequences</taxon>
        <taxon>metagenomes</taxon>
        <taxon>ecological metagenomes</taxon>
    </lineage>
</organism>
<protein>
    <submittedName>
        <fullName evidence="1">Uncharacterized protein</fullName>
    </submittedName>
</protein>
<dbReference type="EMBL" id="VSSQ01053568">
    <property type="protein sequence ID" value="MPN07587.1"/>
    <property type="molecule type" value="Genomic_DNA"/>
</dbReference>
<name>A0A645F071_9ZZZZ</name>
<reference evidence="1" key="1">
    <citation type="submission" date="2019-08" db="EMBL/GenBank/DDBJ databases">
        <authorList>
            <person name="Kucharzyk K."/>
            <person name="Murdoch R.W."/>
            <person name="Higgins S."/>
            <person name="Loffler F."/>
        </authorList>
    </citation>
    <scope>NUCLEOTIDE SEQUENCE</scope>
</reference>
<evidence type="ECO:0000313" key="1">
    <source>
        <dbReference type="EMBL" id="MPN07587.1"/>
    </source>
</evidence>
<dbReference type="AlphaFoldDB" id="A0A645F071"/>
<sequence length="272" mass="29931">MTGISQVGDRAEGLFSIIAGRRIQQHIASGQTGFHLDDFLALDVELCSNRINFVRSQGFAQGQLFVGHGGIGLQVMLHRAQIEEQLALGLGRRDLDHAPVLQDIFVNFRLDPVHGVADQTHALIGIEAFDSLHQAHIALLNQVAVRQAIAQVLARDGDNQTQVGHHQTPGGVQIIVFFELASVVLLFLKGEHWHTIDRRDIGIQVAQRRYQRPGVRGRQGSSNGAGGSFHCRFPFFHDLHISTPLERVLKTKFPQLLLVFDGAGCDLPVDSS</sequence>
<gene>
    <name evidence="1" type="ORF">SDC9_154858</name>
</gene>
<proteinExistence type="predicted"/>
<comment type="caution">
    <text evidence="1">The sequence shown here is derived from an EMBL/GenBank/DDBJ whole genome shotgun (WGS) entry which is preliminary data.</text>
</comment>